<evidence type="ECO:0008006" key="8">
    <source>
        <dbReference type="Google" id="ProtNLM"/>
    </source>
</evidence>
<dbReference type="PANTHER" id="PTHR22683:SF1">
    <property type="entry name" value="TYPE VII SECRETION SYSTEM PROTEIN ESSC"/>
    <property type="match status" value="1"/>
</dbReference>
<reference evidence="6 7" key="1">
    <citation type="submission" date="2016-11" db="EMBL/GenBank/DDBJ databases">
        <title>Description of two novel members of the family Erysipelotrichaceae: Ileibacterium lipovorans gen. nov., sp. nov. and Dubosiella newyorkensis, gen. nov., sp. nov.</title>
        <authorList>
            <person name="Cox L.M."/>
            <person name="Sohn J."/>
            <person name="Tyrrell K.L."/>
            <person name="Citron D.M."/>
            <person name="Lawson P.A."/>
            <person name="Patel N.B."/>
            <person name="Iizumi T."/>
            <person name="Perez-Perez G.I."/>
            <person name="Goldstein E.J."/>
            <person name="Blaser M.J."/>
        </authorList>
    </citation>
    <scope>NUCLEOTIDE SEQUENCE [LARGE SCALE GENOMIC DNA]</scope>
    <source>
        <strain evidence="6 7">NYU-BL-A3</strain>
    </source>
</reference>
<dbReference type="InterPro" id="IPR002543">
    <property type="entry name" value="FtsK_dom"/>
</dbReference>
<dbReference type="PROSITE" id="PS50901">
    <property type="entry name" value="FTSK"/>
    <property type="match status" value="1"/>
</dbReference>
<dbReference type="InterPro" id="IPR000253">
    <property type="entry name" value="FHA_dom"/>
</dbReference>
<dbReference type="EMBL" id="MPJW01000138">
    <property type="protein sequence ID" value="OLU39277.1"/>
    <property type="molecule type" value="Genomic_DNA"/>
</dbReference>
<dbReference type="InterPro" id="IPR050206">
    <property type="entry name" value="FtsK/SpoIIIE/SftA"/>
</dbReference>
<evidence type="ECO:0000259" key="5">
    <source>
        <dbReference type="PROSITE" id="PS50901"/>
    </source>
</evidence>
<proteinExistence type="predicted"/>
<dbReference type="GO" id="GO:0003677">
    <property type="term" value="F:DNA binding"/>
    <property type="evidence" value="ECO:0007669"/>
    <property type="project" value="InterPro"/>
</dbReference>
<comment type="caution">
    <text evidence="6">The sequence shown here is derived from an EMBL/GenBank/DDBJ whole genome shotgun (WGS) entry which is preliminary data.</text>
</comment>
<feature type="domain" description="FHA" evidence="4">
    <location>
        <begin position="57"/>
        <end position="129"/>
    </location>
</feature>
<dbReference type="Pfam" id="PF01580">
    <property type="entry name" value="FtsK_SpoIIIE"/>
    <property type="match status" value="1"/>
</dbReference>
<evidence type="ECO:0000259" key="4">
    <source>
        <dbReference type="PROSITE" id="PS50006"/>
    </source>
</evidence>
<keyword evidence="1 3" id="KW-0547">Nucleotide-binding</keyword>
<evidence type="ECO:0000313" key="6">
    <source>
        <dbReference type="EMBL" id="OLU39277.1"/>
    </source>
</evidence>
<evidence type="ECO:0000256" key="1">
    <source>
        <dbReference type="ARBA" id="ARBA00022741"/>
    </source>
</evidence>
<evidence type="ECO:0000313" key="7">
    <source>
        <dbReference type="Proteomes" id="UP000186341"/>
    </source>
</evidence>
<dbReference type="Proteomes" id="UP000186341">
    <property type="component" value="Unassembled WGS sequence"/>
</dbReference>
<dbReference type="SMART" id="SM00240">
    <property type="entry name" value="FHA"/>
    <property type="match status" value="1"/>
</dbReference>
<organism evidence="6 7">
    <name type="scientific">Ileibacterium valens</name>
    <dbReference type="NCBI Taxonomy" id="1862668"/>
    <lineage>
        <taxon>Bacteria</taxon>
        <taxon>Bacillati</taxon>
        <taxon>Bacillota</taxon>
        <taxon>Erysipelotrichia</taxon>
        <taxon>Erysipelotrichales</taxon>
        <taxon>Erysipelotrichaceae</taxon>
        <taxon>Ileibacterium</taxon>
    </lineage>
</organism>
<name>A0A1U7NFP9_9FIRM</name>
<dbReference type="Gene3D" id="2.60.200.20">
    <property type="match status" value="1"/>
</dbReference>
<dbReference type="InterPro" id="IPR027417">
    <property type="entry name" value="P-loop_NTPase"/>
</dbReference>
<feature type="domain" description="FtsK" evidence="5">
    <location>
        <begin position="642"/>
        <end position="836"/>
    </location>
</feature>
<dbReference type="PROSITE" id="PS50006">
    <property type="entry name" value="FHA_DOMAIN"/>
    <property type="match status" value="1"/>
</dbReference>
<accession>A0A1U7NFP9</accession>
<sequence length="1343" mass="154822">MASQYLLSQTKVKRKNLSLNQKDSCLEKKDLLSLSEVIEDQLQEAGKLTRNITMKTSVITRKESLYRLDLQSQQTGVLYTFQREMTSDSSVSRRHFQIFRKNNPEDYLIRTYLEDSGSLNGTYLNGYRIESRKPVEIKEGDWIFASGFSFYYFHRALFALQKIQGFKPIFKNRNSDCPDLKKQPLGFNVEQVIPPSKIRPDQGGLIRQQIDEFWQGTIQKDPIVLEAPELIPSFEKPSWFSSLGSSALIMISSMSSLLAMALRNPQDSRSILISSVTSLSMAGAFLAYGLLNRHFSIRQNLKKQKQKEQEFSDYLQEKTNELNLRIEGRHQTFLSLNWLIQNLDDELMHLYSYCGTFKVPASIVIEEKKAFLLPASRYSQRKEKGWIELEKMAAVKEPFNGYRGIESKEVYLFDSPDSVKRRAILSAWLWLVFNPNRKWIFILEGSNRTKLQVLKDMAINDLLYHPAFYVKDEVKGQIPLFFDSIQALESSKVLSFKNYDWTVFWLTQMEFDAYSSNSGLNSKTIKETGIIPETLIQQKNITWLIELNKRTTQYDDQPFSLPLINGFKTEDFSLNQILENNELSESSLMDHWTEVSSAKLRKSLIFRSKSNVQSGWDERLFDLECKASDFYSTQANLCVQLSSNLTWDLNFEGPHALIAGMTGSGKSEGLISVLLQLVLNNRPDQLQIICIDFKGSAMASVLSSFDHTAGIITNLEANAFFRLKLALDHELETRQKKIRDWLKQSPYCGGDLESYNLEHSDDPLSHLIIAVDEFASLKAKFPEAMKMLQETARIGRSLGIHLILATQKPAGVVDEQIWSNAKSHLCFKVASAQDSREMIGSQEASMLKESGEFLLKISDQEDLKRGRALYSRAPFTSSNAFKIQECSSPELIQTKLEERTKNRKNQNRIEDFIEDLPVVQNERLFNHLEEQSQKTKKKSPQQDPQTIQERITQLVLSQSQKDRNADQKKKWILHPDFNEIDFMNDLGRIDQIHEMPAFQIEQYHSILIAADDESIMKTMVMIFQTAKLPVYQCDGNIGQDHHNPQSHQERPDRVCPIGLNELWNLKTEKNESILLIQAASGLSKELMDLLLKNDKLHIVLLISKDFLRYQKIFENFDLRIASSLSDHEQIYHLFGKSGIDLPQWPEMLGAKKMGELNIRICFNEKILAKKNTEPTLQSLQKVPSTHVIQKMKKTFISNPLSLSKVIQTRQKYPFLIGFKRNQNTFEPVCWDGSALLIAYRTEEAKKKAEALLNEWIEQDSELSWGWFKENRQISIIELPDQQNLLMNEANEKELYRRQILFIGEGISASQYLLKIQVPYEQKGNSLLFNKNEIIDLDLIDIIE</sequence>
<feature type="binding site" evidence="3">
    <location>
        <begin position="660"/>
        <end position="667"/>
    </location>
    <ligand>
        <name>ATP</name>
        <dbReference type="ChEBI" id="CHEBI:30616"/>
    </ligand>
</feature>
<dbReference type="PANTHER" id="PTHR22683">
    <property type="entry name" value="SPORULATION PROTEIN RELATED"/>
    <property type="match status" value="1"/>
</dbReference>
<dbReference type="Pfam" id="PF00498">
    <property type="entry name" value="FHA"/>
    <property type="match status" value="1"/>
</dbReference>
<dbReference type="CDD" id="cd01127">
    <property type="entry name" value="TrwB_TraG_TraD_VirD4"/>
    <property type="match status" value="1"/>
</dbReference>
<dbReference type="GO" id="GO:0005524">
    <property type="term" value="F:ATP binding"/>
    <property type="evidence" value="ECO:0007669"/>
    <property type="project" value="UniProtKB-UniRule"/>
</dbReference>
<dbReference type="Gene3D" id="3.40.50.300">
    <property type="entry name" value="P-loop containing nucleotide triphosphate hydrolases"/>
    <property type="match status" value="1"/>
</dbReference>
<evidence type="ECO:0000256" key="2">
    <source>
        <dbReference type="ARBA" id="ARBA00022840"/>
    </source>
</evidence>
<dbReference type="CDD" id="cd00060">
    <property type="entry name" value="FHA"/>
    <property type="match status" value="1"/>
</dbReference>
<dbReference type="InterPro" id="IPR008984">
    <property type="entry name" value="SMAD_FHA_dom_sf"/>
</dbReference>
<gene>
    <name evidence="6" type="ORF">BO222_06865</name>
</gene>
<dbReference type="SUPFAM" id="SSF49879">
    <property type="entry name" value="SMAD/FHA domain"/>
    <property type="match status" value="1"/>
</dbReference>
<dbReference type="SUPFAM" id="SSF52540">
    <property type="entry name" value="P-loop containing nucleoside triphosphate hydrolases"/>
    <property type="match status" value="1"/>
</dbReference>
<keyword evidence="7" id="KW-1185">Reference proteome</keyword>
<keyword evidence="2 3" id="KW-0067">ATP-binding</keyword>
<evidence type="ECO:0000256" key="3">
    <source>
        <dbReference type="PROSITE-ProRule" id="PRU00289"/>
    </source>
</evidence>
<protein>
    <recommendedName>
        <fullName evidence="8">Type VII secretion protein EssC</fullName>
    </recommendedName>
</protein>